<evidence type="ECO:0000256" key="5">
    <source>
        <dbReference type="PROSITE-ProRule" id="PRU01024"/>
    </source>
</evidence>
<keyword evidence="2 5" id="KW-0808">Transferase</keyword>
<dbReference type="AlphaFoldDB" id="A0A3K5JR88"/>
<dbReference type="Proteomes" id="UP000333665">
    <property type="component" value="Unassembled WGS sequence"/>
</dbReference>
<feature type="binding site" evidence="5">
    <location>
        <position position="228"/>
    </location>
    <ligand>
        <name>S-adenosyl-L-methionine</name>
        <dbReference type="ChEBI" id="CHEBI:59789"/>
    </ligand>
</feature>
<evidence type="ECO:0000256" key="1">
    <source>
        <dbReference type="ARBA" id="ARBA00022603"/>
    </source>
</evidence>
<name>A0A3K5JR88_CAMCO</name>
<evidence type="ECO:0000256" key="4">
    <source>
        <dbReference type="ARBA" id="ARBA00022694"/>
    </source>
</evidence>
<feature type="active site" evidence="6">
    <location>
        <position position="313"/>
    </location>
</feature>
<sequence length="370" mass="43562">MSLQEFGNFLKLEEKASFIKEFFKDFYQGNFELFSSKDKHYRTRAELSFYHDKDEIYYAMFENKKKIIIESLDFADEKITAFMPKLLKQIRNNTNLKEKLFGVEFLATKNELSTTLLYHKNIELIYNDLNNLSLELDANLIARSKGKKLVFKKENLRQELDIQGRKIFYEFNNDCFIQPNTFINEKMITWVCENLKTQERKDLLELYCGYGNFTLALAIFFNNVLATEISKSNINFSLLNCKINNISNIHFTRLSSEELSQALKKEREFFRLKDINLDNFSFSHILVDPPRAGLDKSVIDLIKNYENIIYISCNPISLKENLKELALTHKVEKFALFDQFVNTPHLECGVLLKSLHSKQSSIRKLINYKK</sequence>
<dbReference type="Gene3D" id="3.40.50.150">
    <property type="entry name" value="Vaccinia Virus protein VP39"/>
    <property type="match status" value="1"/>
</dbReference>
<dbReference type="PANTHER" id="PTHR47790">
    <property type="entry name" value="TRNA/TMRNA (URACIL-C(5))-METHYLTRANSFERASE"/>
    <property type="match status" value="1"/>
</dbReference>
<feature type="binding site" evidence="5">
    <location>
        <position position="207"/>
    </location>
    <ligand>
        <name>S-adenosyl-L-methionine</name>
        <dbReference type="ChEBI" id="CHEBI:59789"/>
    </ligand>
</feature>
<dbReference type="GO" id="GO:0032259">
    <property type="term" value="P:methylation"/>
    <property type="evidence" value="ECO:0007669"/>
    <property type="project" value="UniProtKB-KW"/>
</dbReference>
<feature type="binding site" evidence="5">
    <location>
        <position position="288"/>
    </location>
    <ligand>
        <name>S-adenosyl-L-methionine</name>
        <dbReference type="ChEBI" id="CHEBI:59789"/>
    </ligand>
</feature>
<feature type="binding site" evidence="5">
    <location>
        <position position="178"/>
    </location>
    <ligand>
        <name>S-adenosyl-L-methionine</name>
        <dbReference type="ChEBI" id="CHEBI:59789"/>
    </ligand>
</feature>
<dbReference type="InterPro" id="IPR029063">
    <property type="entry name" value="SAM-dependent_MTases_sf"/>
</dbReference>
<dbReference type="NCBIfam" id="TIGR02143">
    <property type="entry name" value="trmA_only"/>
    <property type="match status" value="1"/>
</dbReference>
<dbReference type="InterPro" id="IPR030390">
    <property type="entry name" value="MeTrfase_TrmA_AS"/>
</dbReference>
<accession>A0A3K5JR88</accession>
<dbReference type="EMBL" id="AACRQU010000018">
    <property type="protein sequence ID" value="EAL8417202.1"/>
    <property type="molecule type" value="Genomic_DNA"/>
</dbReference>
<keyword evidence="4" id="KW-0819">tRNA processing</keyword>
<feature type="active site" description="Nucleophile" evidence="5">
    <location>
        <position position="313"/>
    </location>
</feature>
<organism evidence="7 8">
    <name type="scientific">Campylobacter coli</name>
    <dbReference type="NCBI Taxonomy" id="195"/>
    <lineage>
        <taxon>Bacteria</taxon>
        <taxon>Pseudomonadati</taxon>
        <taxon>Campylobacterota</taxon>
        <taxon>Epsilonproteobacteria</taxon>
        <taxon>Campylobacterales</taxon>
        <taxon>Campylobacteraceae</taxon>
        <taxon>Campylobacter</taxon>
    </lineage>
</organism>
<dbReference type="PROSITE" id="PS51687">
    <property type="entry name" value="SAM_MT_RNA_M5U"/>
    <property type="match status" value="1"/>
</dbReference>
<proteinExistence type="inferred from homology"/>
<dbReference type="GO" id="GO:0019843">
    <property type="term" value="F:rRNA binding"/>
    <property type="evidence" value="ECO:0007669"/>
    <property type="project" value="TreeGrafter"/>
</dbReference>
<evidence type="ECO:0000313" key="8">
    <source>
        <dbReference type="Proteomes" id="UP000333665"/>
    </source>
</evidence>
<dbReference type="GO" id="GO:0005829">
    <property type="term" value="C:cytosol"/>
    <property type="evidence" value="ECO:0007669"/>
    <property type="project" value="TreeGrafter"/>
</dbReference>
<dbReference type="HAMAP" id="MF_01011">
    <property type="entry name" value="RNA_methyltr_TrmA"/>
    <property type="match status" value="1"/>
</dbReference>
<dbReference type="GO" id="GO:0008033">
    <property type="term" value="P:tRNA processing"/>
    <property type="evidence" value="ECO:0007669"/>
    <property type="project" value="UniProtKB-KW"/>
</dbReference>
<keyword evidence="3 5" id="KW-0949">S-adenosyl-L-methionine</keyword>
<dbReference type="SUPFAM" id="SSF53335">
    <property type="entry name" value="S-adenosyl-L-methionine-dependent methyltransferases"/>
    <property type="match status" value="1"/>
</dbReference>
<dbReference type="CDD" id="cd02440">
    <property type="entry name" value="AdoMet_MTases"/>
    <property type="match status" value="1"/>
</dbReference>
<keyword evidence="1 5" id="KW-0489">Methyltransferase</keyword>
<comment type="caution">
    <text evidence="7">The sequence shown here is derived from an EMBL/GenBank/DDBJ whole genome shotgun (WGS) entry which is preliminary data.</text>
</comment>
<dbReference type="GO" id="GO:0000049">
    <property type="term" value="F:tRNA binding"/>
    <property type="evidence" value="ECO:0007669"/>
    <property type="project" value="TreeGrafter"/>
</dbReference>
<evidence type="ECO:0000313" key="7">
    <source>
        <dbReference type="EMBL" id="EAL8417202.1"/>
    </source>
</evidence>
<evidence type="ECO:0000256" key="2">
    <source>
        <dbReference type="ARBA" id="ARBA00022679"/>
    </source>
</evidence>
<dbReference type="InterPro" id="IPR011869">
    <property type="entry name" value="TrmA_MeTrfase"/>
</dbReference>
<protein>
    <submittedName>
        <fullName evidence="7">tRNA (Uridine(54)-C5)-methyltransferase TrmA</fullName>
        <ecNumber evidence="7">2.1.1.35</ecNumber>
    </submittedName>
</protein>
<dbReference type="PANTHER" id="PTHR47790:SF2">
    <property type="entry name" value="TRNA_TMRNA (URACIL-C(5))-METHYLTRANSFERASE"/>
    <property type="match status" value="1"/>
</dbReference>
<comment type="similarity">
    <text evidence="5">Belongs to the class I-like SAM-binding methyltransferase superfamily. RNA M5U methyltransferase family.</text>
</comment>
<evidence type="ECO:0000256" key="6">
    <source>
        <dbReference type="PROSITE-ProRule" id="PRU10015"/>
    </source>
</evidence>
<dbReference type="GO" id="GO:0030697">
    <property type="term" value="F:tRNA (uracil(54)-C5)-methyltransferase activity, S-adenosyl methionine-dependent"/>
    <property type="evidence" value="ECO:0007669"/>
    <property type="project" value="UniProtKB-EC"/>
</dbReference>
<dbReference type="Pfam" id="PF05958">
    <property type="entry name" value="tRNA_U5-meth_tr"/>
    <property type="match status" value="1"/>
</dbReference>
<dbReference type="EC" id="2.1.1.35" evidence="7"/>
<dbReference type="InterPro" id="IPR010280">
    <property type="entry name" value="U5_MeTrfase_fam"/>
</dbReference>
<evidence type="ECO:0000256" key="3">
    <source>
        <dbReference type="ARBA" id="ARBA00022691"/>
    </source>
</evidence>
<gene>
    <name evidence="7" type="primary">trmA</name>
    <name evidence="7" type="ORF">DYF97_07470</name>
</gene>
<dbReference type="FunFam" id="3.40.50.150:FF:000012">
    <property type="entry name" value="tRNA/tmRNA (uracil-C(5))-methyltransferase"/>
    <property type="match status" value="1"/>
</dbReference>
<dbReference type="RefSeq" id="WP_002825562.1">
    <property type="nucleotide sequence ID" value="NZ_AP028341.1"/>
</dbReference>
<reference evidence="7 8" key="1">
    <citation type="submission" date="2018-08" db="EMBL/GenBank/DDBJ databases">
        <authorList>
            <consortium name="NARMS: The National Antimicrobial Resistance Monitoring System"/>
        </authorList>
    </citation>
    <scope>NUCLEOTIDE SEQUENCE [LARGE SCALE GENOMIC DNA]</scope>
    <source>
        <strain evidence="7 8">FSIS11812579</strain>
    </source>
</reference>
<dbReference type="PROSITE" id="PS01230">
    <property type="entry name" value="TRMA_1"/>
    <property type="match status" value="1"/>
</dbReference>
<dbReference type="Gene3D" id="2.40.50.1070">
    <property type="match status" value="1"/>
</dbReference>